<evidence type="ECO:0000313" key="3">
    <source>
        <dbReference type="Proteomes" id="UP000256645"/>
    </source>
</evidence>
<dbReference type="OrthoDB" id="5426982at2759"/>
<reference evidence="2 3" key="1">
    <citation type="journal article" date="2018" name="IMA Fungus">
        <title>IMA Genome-F 9: Draft genome sequence of Annulohypoxylon stygium, Aspergillus mulundensis, Berkeleyomyces basicola (syn. Thielaviopsis basicola), Ceratocystis smalleyi, two Cercospora beticola strains, Coleophoma cylindrospora, Fusarium fracticaudum, Phialophora cf. hyalina, and Morchella septimelata.</title>
        <authorList>
            <person name="Wingfield B.D."/>
            <person name="Bills G.F."/>
            <person name="Dong Y."/>
            <person name="Huang W."/>
            <person name="Nel W.J."/>
            <person name="Swalarsk-Parry B.S."/>
            <person name="Vaghefi N."/>
            <person name="Wilken P.M."/>
            <person name="An Z."/>
            <person name="de Beer Z.W."/>
            <person name="De Vos L."/>
            <person name="Chen L."/>
            <person name="Duong T.A."/>
            <person name="Gao Y."/>
            <person name="Hammerbacher A."/>
            <person name="Kikkert J.R."/>
            <person name="Li Y."/>
            <person name="Li H."/>
            <person name="Li K."/>
            <person name="Li Q."/>
            <person name="Liu X."/>
            <person name="Ma X."/>
            <person name="Naidoo K."/>
            <person name="Pethybridge S.J."/>
            <person name="Sun J."/>
            <person name="Steenkamp E.T."/>
            <person name="van der Nest M.A."/>
            <person name="van Wyk S."/>
            <person name="Wingfield M.J."/>
            <person name="Xiong C."/>
            <person name="Yue Q."/>
            <person name="Zhang X."/>
        </authorList>
    </citation>
    <scope>NUCLEOTIDE SEQUENCE [LARGE SCALE GENOMIC DNA]</scope>
    <source>
        <strain evidence="2 3">BP6252</strain>
    </source>
</reference>
<gene>
    <name evidence="2" type="ORF">BP6252_07519</name>
</gene>
<keyword evidence="3" id="KW-1185">Reference proteome</keyword>
<comment type="caution">
    <text evidence="2">The sequence shown here is derived from an EMBL/GenBank/DDBJ whole genome shotgun (WGS) entry which is preliminary data.</text>
</comment>
<evidence type="ECO:0000313" key="2">
    <source>
        <dbReference type="EMBL" id="RDW70956.1"/>
    </source>
</evidence>
<protein>
    <submittedName>
        <fullName evidence="2">Uncharacterized protein</fullName>
    </submittedName>
</protein>
<name>A0A3D8RAF6_9HELO</name>
<organism evidence="2 3">
    <name type="scientific">Coleophoma cylindrospora</name>
    <dbReference type="NCBI Taxonomy" id="1849047"/>
    <lineage>
        <taxon>Eukaryota</taxon>
        <taxon>Fungi</taxon>
        <taxon>Dikarya</taxon>
        <taxon>Ascomycota</taxon>
        <taxon>Pezizomycotina</taxon>
        <taxon>Leotiomycetes</taxon>
        <taxon>Helotiales</taxon>
        <taxon>Dermateaceae</taxon>
        <taxon>Coleophoma</taxon>
    </lineage>
</organism>
<dbReference type="EMBL" id="PDLM01000008">
    <property type="protein sequence ID" value="RDW70956.1"/>
    <property type="molecule type" value="Genomic_DNA"/>
</dbReference>
<accession>A0A3D8RAF6</accession>
<evidence type="ECO:0000256" key="1">
    <source>
        <dbReference type="SAM" id="MobiDB-lite"/>
    </source>
</evidence>
<dbReference type="AlphaFoldDB" id="A0A3D8RAF6"/>
<sequence length="699" mass="78941">MAMSSLPILSTRRSRRSLDNDGCPNNASRDLRSATDFPGTLSGRDTDFPLGQNPVLGVQQSLPLTLHDQGRANIVSNLAQLPTSDPVSSSSTSFTRSHSLVPGCSLATRDMTCTTTSLTQATPSLLDWFSSGYAANTGALGYSSLYPDLAPDQLGVHENPSRQPHGPAVEHHDHHFYSTIHQNSQYPEMTPQHNSGQDIPYPWPQNGRSIWDPMLGLSTFLPQFSGVPFVNEIAVGSDLGLQTVLQDCLPTWSNQNSTASEALANDSYIPKTDSSILEVSSKSKARKFERDASQPHQKRARTQSSLSFEACLINFEVKSGDVQKRRRRPKLPVEKRKELTLQRHTGACHQCRFRKRACSLDTPCGYYFVYTSAKRTLNFFFDPPKRTTKRLRGIAVRPNERGFYSAPLQLQVFDCDLHALSDVNREVLLSKSGARSEGGKVTVINESDESLGNRLEQWALEYGTAFAKTQNHRAGRLLLIGVMWIKLKLPESRLIQVCMRMLTLNYILRTGVTYCSGKCTDTYRAVEARIDTVVYQRIKKAESEFNQLLESMVWKSYGRLTREQSFPVAYVLWQYLRLMCLRVSHIKNLITVYKYKGLDYGPISRTTNEMTHMYNLLLSIHTALFRSSSPLLMDFSDMSKHDILAGDPELIDEAIYMRTINNRFRNVSYGRHFRSARAFEQQTVDKLRKVLDGEGLKFK</sequence>
<feature type="region of interest" description="Disordered" evidence="1">
    <location>
        <begin position="1"/>
        <end position="43"/>
    </location>
</feature>
<proteinExistence type="predicted"/>
<dbReference type="Proteomes" id="UP000256645">
    <property type="component" value="Unassembled WGS sequence"/>
</dbReference>